<dbReference type="AlphaFoldDB" id="A0A918IID9"/>
<reference evidence="1" key="1">
    <citation type="journal article" date="2014" name="Int. J. Syst. Evol. Microbiol.">
        <title>Complete genome sequence of Corynebacterium casei LMG S-19264T (=DSM 44701T), isolated from a smear-ripened cheese.</title>
        <authorList>
            <consortium name="US DOE Joint Genome Institute (JGI-PGF)"/>
            <person name="Walter F."/>
            <person name="Albersmeier A."/>
            <person name="Kalinowski J."/>
            <person name="Ruckert C."/>
        </authorList>
    </citation>
    <scope>NUCLEOTIDE SEQUENCE</scope>
    <source>
        <strain evidence="1">JCM 4369</strain>
    </source>
</reference>
<reference evidence="1" key="2">
    <citation type="submission" date="2020-09" db="EMBL/GenBank/DDBJ databases">
        <authorList>
            <person name="Sun Q."/>
            <person name="Ohkuma M."/>
        </authorList>
    </citation>
    <scope>NUCLEOTIDE SEQUENCE</scope>
    <source>
        <strain evidence="1">JCM 4369</strain>
    </source>
</reference>
<comment type="caution">
    <text evidence="1">The sequence shown here is derived from an EMBL/GenBank/DDBJ whole genome shotgun (WGS) entry which is preliminary data.</text>
</comment>
<evidence type="ECO:0000313" key="1">
    <source>
        <dbReference type="EMBL" id="GGV22369.1"/>
    </source>
</evidence>
<keyword evidence="2" id="KW-1185">Reference proteome</keyword>
<gene>
    <name evidence="1" type="ORF">GCM10010260_73330</name>
</gene>
<dbReference type="EMBL" id="BMTD01000024">
    <property type="protein sequence ID" value="GGV22369.1"/>
    <property type="molecule type" value="Genomic_DNA"/>
</dbReference>
<dbReference type="Proteomes" id="UP000618795">
    <property type="component" value="Unassembled WGS sequence"/>
</dbReference>
<protein>
    <submittedName>
        <fullName evidence="1">Uncharacterized protein</fullName>
    </submittedName>
</protein>
<organism evidence="1 2">
    <name type="scientific">Streptomyces filipinensis</name>
    <dbReference type="NCBI Taxonomy" id="66887"/>
    <lineage>
        <taxon>Bacteria</taxon>
        <taxon>Bacillati</taxon>
        <taxon>Actinomycetota</taxon>
        <taxon>Actinomycetes</taxon>
        <taxon>Kitasatosporales</taxon>
        <taxon>Streptomycetaceae</taxon>
        <taxon>Streptomyces</taxon>
    </lineage>
</organism>
<sequence length="187" mass="19002">MSIPTTDADLVKTELPPYKGKEEGASEVKFASRLAVLLAATASLTVAGTVSANAQDGPLPPISILSPLLCINRQDAQVKGDNNQVNQIAACNQTATTTTPPSNAGGLTGFERAVAASGVMESGATVTITAQCPPGKTATGGGYRQSGGVNIHDSFPTEDGTGWTVQGVATRDNESFSAWAACYNAAS</sequence>
<proteinExistence type="predicted"/>
<name>A0A918IID9_9ACTN</name>
<evidence type="ECO:0000313" key="2">
    <source>
        <dbReference type="Proteomes" id="UP000618795"/>
    </source>
</evidence>
<accession>A0A918IID9</accession>
<dbReference type="RefSeq" id="WP_191877783.1">
    <property type="nucleotide sequence ID" value="NZ_BMTD01000024.1"/>
</dbReference>